<evidence type="ECO:0000259" key="1">
    <source>
        <dbReference type="Pfam" id="PF01050"/>
    </source>
</evidence>
<keyword evidence="2" id="KW-0413">Isomerase</keyword>
<sequence>MPLTFYPTDSKLAIFEKVQQYLEANGLLVTSRDLARPWGGFFVIDETQAQQFAQQFFFGISVADLRIGGRLSPKILIVQGSRRLSWQYHHRRAEIWKLVAGEAGVAISPTDDEGLVQPMMPGDVIRLDRGQRHRLVGLENWGMVAEIWQHTDALHPSDEDDIVRVQDDFGRSVL</sequence>
<dbReference type="GO" id="GO:0016779">
    <property type="term" value="F:nucleotidyltransferase activity"/>
    <property type="evidence" value="ECO:0007669"/>
    <property type="project" value="InterPro"/>
</dbReference>
<dbReference type="EMBL" id="JAHESE010000010">
    <property type="protein sequence ID" value="MBT1709052.1"/>
    <property type="molecule type" value="Genomic_DNA"/>
</dbReference>
<dbReference type="InterPro" id="IPR014710">
    <property type="entry name" value="RmlC-like_jellyroll"/>
</dbReference>
<name>A0AAP2DZR6_9BACT</name>
<protein>
    <submittedName>
        <fullName evidence="2">Phosphoheptose isomerase</fullName>
    </submittedName>
</protein>
<dbReference type="AlphaFoldDB" id="A0AAP2DZR6"/>
<dbReference type="GO" id="GO:0016853">
    <property type="term" value="F:isomerase activity"/>
    <property type="evidence" value="ECO:0007669"/>
    <property type="project" value="UniProtKB-KW"/>
</dbReference>
<dbReference type="RefSeq" id="WP_254084634.1">
    <property type="nucleotide sequence ID" value="NZ_JAHESE010000010.1"/>
</dbReference>
<reference evidence="2 3" key="1">
    <citation type="submission" date="2021-05" db="EMBL/GenBank/DDBJ databases">
        <title>A Polyphasic approach of four new species of the genus Ohtaekwangia: Ohtaekwangia histidinii sp. nov., Ohtaekwangia cretensis sp. nov., Ohtaekwangia indiensis sp. nov., Ohtaekwangia reichenbachii sp. nov. from diverse environment.</title>
        <authorList>
            <person name="Octaviana S."/>
        </authorList>
    </citation>
    <scope>NUCLEOTIDE SEQUENCE [LARGE SCALE GENOMIC DNA]</scope>
    <source>
        <strain evidence="2 3">PWU5</strain>
    </source>
</reference>
<feature type="domain" description="Mannose-6-phosphate isomerase type II C-terminal" evidence="1">
    <location>
        <begin position="67"/>
        <end position="167"/>
    </location>
</feature>
<dbReference type="SUPFAM" id="SSF51182">
    <property type="entry name" value="RmlC-like cupins"/>
    <property type="match status" value="1"/>
</dbReference>
<evidence type="ECO:0000313" key="3">
    <source>
        <dbReference type="Proteomes" id="UP001319080"/>
    </source>
</evidence>
<proteinExistence type="predicted"/>
<gene>
    <name evidence="2" type="ORF">KK062_12495</name>
</gene>
<organism evidence="2 3">
    <name type="scientific">Dawidia cretensis</name>
    <dbReference type="NCBI Taxonomy" id="2782350"/>
    <lineage>
        <taxon>Bacteria</taxon>
        <taxon>Pseudomonadati</taxon>
        <taxon>Bacteroidota</taxon>
        <taxon>Cytophagia</taxon>
        <taxon>Cytophagales</taxon>
        <taxon>Chryseotaleaceae</taxon>
        <taxon>Dawidia</taxon>
    </lineage>
</organism>
<dbReference type="GO" id="GO:0005976">
    <property type="term" value="P:polysaccharide metabolic process"/>
    <property type="evidence" value="ECO:0007669"/>
    <property type="project" value="InterPro"/>
</dbReference>
<dbReference type="Proteomes" id="UP001319080">
    <property type="component" value="Unassembled WGS sequence"/>
</dbReference>
<dbReference type="InterPro" id="IPR001538">
    <property type="entry name" value="Man6P_isomerase-2_C"/>
</dbReference>
<dbReference type="InterPro" id="IPR011051">
    <property type="entry name" value="RmlC_Cupin_sf"/>
</dbReference>
<accession>A0AAP2DZR6</accession>
<dbReference type="Pfam" id="PF01050">
    <property type="entry name" value="MannoseP_isomer"/>
    <property type="match status" value="1"/>
</dbReference>
<keyword evidence="3" id="KW-1185">Reference proteome</keyword>
<comment type="caution">
    <text evidence="2">The sequence shown here is derived from an EMBL/GenBank/DDBJ whole genome shotgun (WGS) entry which is preliminary data.</text>
</comment>
<dbReference type="Gene3D" id="2.60.120.10">
    <property type="entry name" value="Jelly Rolls"/>
    <property type="match status" value="1"/>
</dbReference>
<evidence type="ECO:0000313" key="2">
    <source>
        <dbReference type="EMBL" id="MBT1709052.1"/>
    </source>
</evidence>